<feature type="region of interest" description="Disordered" evidence="1">
    <location>
        <begin position="37"/>
        <end position="59"/>
    </location>
</feature>
<name>A0AAW1L1V7_POPJA</name>
<dbReference type="AlphaFoldDB" id="A0AAW1L1V7"/>
<accession>A0AAW1L1V7</accession>
<gene>
    <name evidence="2" type="ORF">QE152_g17093</name>
</gene>
<reference evidence="2 3" key="1">
    <citation type="journal article" date="2024" name="BMC Genomics">
        <title>De novo assembly and annotation of Popillia japonica's genome with initial clues to its potential as an invasive pest.</title>
        <authorList>
            <person name="Cucini C."/>
            <person name="Boschi S."/>
            <person name="Funari R."/>
            <person name="Cardaioli E."/>
            <person name="Iannotti N."/>
            <person name="Marturano G."/>
            <person name="Paoli F."/>
            <person name="Bruttini M."/>
            <person name="Carapelli A."/>
            <person name="Frati F."/>
            <person name="Nardi F."/>
        </authorList>
    </citation>
    <scope>NUCLEOTIDE SEQUENCE [LARGE SCALE GENOMIC DNA]</scope>
    <source>
        <strain evidence="2">DMR45628</strain>
    </source>
</reference>
<evidence type="ECO:0000256" key="1">
    <source>
        <dbReference type="SAM" id="MobiDB-lite"/>
    </source>
</evidence>
<keyword evidence="3" id="KW-1185">Reference proteome</keyword>
<evidence type="ECO:0000313" key="3">
    <source>
        <dbReference type="Proteomes" id="UP001458880"/>
    </source>
</evidence>
<protein>
    <submittedName>
        <fullName evidence="2">Uncharacterized protein</fullName>
    </submittedName>
</protein>
<dbReference type="EMBL" id="JASPKY010000168">
    <property type="protein sequence ID" value="KAK9728664.1"/>
    <property type="molecule type" value="Genomic_DNA"/>
</dbReference>
<organism evidence="2 3">
    <name type="scientific">Popillia japonica</name>
    <name type="common">Japanese beetle</name>
    <dbReference type="NCBI Taxonomy" id="7064"/>
    <lineage>
        <taxon>Eukaryota</taxon>
        <taxon>Metazoa</taxon>
        <taxon>Ecdysozoa</taxon>
        <taxon>Arthropoda</taxon>
        <taxon>Hexapoda</taxon>
        <taxon>Insecta</taxon>
        <taxon>Pterygota</taxon>
        <taxon>Neoptera</taxon>
        <taxon>Endopterygota</taxon>
        <taxon>Coleoptera</taxon>
        <taxon>Polyphaga</taxon>
        <taxon>Scarabaeiformia</taxon>
        <taxon>Scarabaeidae</taxon>
        <taxon>Rutelinae</taxon>
        <taxon>Popillia</taxon>
    </lineage>
</organism>
<sequence length="198" mass="22954">MLQRRETSMREIPVMDIEAAIAYVERKHVAEGCCREGRPAPEEVDASGKEERHLQKKNRSGYVVSDSERAIETLQRFTSEGRLTQDIKRHISQGVRRGVAIKVRMRRLKKKVEEVWRKIGWLDWVAWSGGTRQWESSRRCSRMACRSVAAEGCCREGRPAPEEVDASGKEERVRVGVRVREAHKTIVRKDFRLRVERA</sequence>
<comment type="caution">
    <text evidence="2">The sequence shown here is derived from an EMBL/GenBank/DDBJ whole genome shotgun (WGS) entry which is preliminary data.</text>
</comment>
<proteinExistence type="predicted"/>
<feature type="compositionally biased region" description="Basic and acidic residues" evidence="1">
    <location>
        <begin position="37"/>
        <end position="53"/>
    </location>
</feature>
<dbReference type="Proteomes" id="UP001458880">
    <property type="component" value="Unassembled WGS sequence"/>
</dbReference>
<evidence type="ECO:0000313" key="2">
    <source>
        <dbReference type="EMBL" id="KAK9728664.1"/>
    </source>
</evidence>